<dbReference type="GO" id="GO:0006281">
    <property type="term" value="P:DNA repair"/>
    <property type="evidence" value="ECO:0007669"/>
    <property type="project" value="UniProtKB-UniRule"/>
</dbReference>
<dbReference type="GO" id="GO:0003684">
    <property type="term" value="F:damaged DNA binding"/>
    <property type="evidence" value="ECO:0007669"/>
    <property type="project" value="InterPro"/>
</dbReference>
<evidence type="ECO:0000256" key="3">
    <source>
        <dbReference type="ARBA" id="ARBA00022932"/>
    </source>
</evidence>
<dbReference type="Gene3D" id="3.30.1490.100">
    <property type="entry name" value="DNA polymerase, Y-family, little finger domain"/>
    <property type="match status" value="1"/>
</dbReference>
<keyword evidence="2 4" id="KW-0515">Mutator protein</keyword>
<dbReference type="GO" id="GO:0005829">
    <property type="term" value="C:cytosol"/>
    <property type="evidence" value="ECO:0007669"/>
    <property type="project" value="TreeGrafter"/>
</dbReference>
<keyword evidence="4" id="KW-0238">DNA-binding</keyword>
<dbReference type="EMBL" id="JPJI01000032">
    <property type="protein sequence ID" value="KEZ92676.1"/>
    <property type="molecule type" value="Genomic_DNA"/>
</dbReference>
<dbReference type="HAMAP" id="MF_01113">
    <property type="entry name" value="DNApol_IV"/>
    <property type="match status" value="1"/>
</dbReference>
<evidence type="ECO:0000313" key="9">
    <source>
        <dbReference type="Proteomes" id="UP000239997"/>
    </source>
</evidence>
<dbReference type="RefSeq" id="WP_036585273.1">
    <property type="nucleotide sequence ID" value="NZ_CP138994.1"/>
</dbReference>
<dbReference type="InterPro" id="IPR017961">
    <property type="entry name" value="DNA_pol_Y-fam_little_finger"/>
</dbReference>
<dbReference type="AlphaFoldDB" id="A0A084JUP2"/>
<dbReference type="NCBIfam" id="NF002677">
    <property type="entry name" value="PRK02406.1"/>
    <property type="match status" value="1"/>
</dbReference>
<evidence type="ECO:0000256" key="1">
    <source>
        <dbReference type="ARBA" id="ARBA00010945"/>
    </source>
</evidence>
<dbReference type="InterPro" id="IPR043502">
    <property type="entry name" value="DNA/RNA_pol_sf"/>
</dbReference>
<comment type="similarity">
    <text evidence="1 4">Belongs to the DNA polymerase type-Y family.</text>
</comment>
<accession>A0A084JUP2</accession>
<dbReference type="GO" id="GO:0006261">
    <property type="term" value="P:DNA-templated DNA replication"/>
    <property type="evidence" value="ECO:0007669"/>
    <property type="project" value="UniProtKB-UniRule"/>
</dbReference>
<dbReference type="Gene3D" id="3.40.1170.60">
    <property type="match status" value="1"/>
</dbReference>
<feature type="active site" evidence="4">
    <location>
        <position position="105"/>
    </location>
</feature>
<keyword evidence="9" id="KW-1185">Reference proteome</keyword>
<comment type="function">
    <text evidence="4">Poorly processive, error-prone DNA polymerase involved in untargeted mutagenesis. Copies undamaged DNA at stalled replication forks, which arise in vivo from mismatched or misaligned primer ends. These misaligned primers can be extended by PolIV. Exhibits no 3'-5' exonuclease (proofreading) activity. May be involved in translesional synthesis, in conjunction with the beta clamp from PolIII.</text>
</comment>
<dbReference type="GO" id="GO:0009432">
    <property type="term" value="P:SOS response"/>
    <property type="evidence" value="ECO:0007669"/>
    <property type="project" value="TreeGrafter"/>
</dbReference>
<comment type="catalytic activity">
    <reaction evidence="4">
        <text>DNA(n) + a 2'-deoxyribonucleoside 5'-triphosphate = DNA(n+1) + diphosphate</text>
        <dbReference type="Rhea" id="RHEA:22508"/>
        <dbReference type="Rhea" id="RHEA-COMP:17339"/>
        <dbReference type="Rhea" id="RHEA-COMP:17340"/>
        <dbReference type="ChEBI" id="CHEBI:33019"/>
        <dbReference type="ChEBI" id="CHEBI:61560"/>
        <dbReference type="ChEBI" id="CHEBI:173112"/>
        <dbReference type="EC" id="2.7.7.7"/>
    </reaction>
</comment>
<protein>
    <recommendedName>
        <fullName evidence="4">DNA polymerase IV</fullName>
        <shortName evidence="4">Pol IV</shortName>
        <ecNumber evidence="4">2.7.7.7</ecNumber>
    </recommendedName>
</protein>
<dbReference type="Gene3D" id="3.30.70.270">
    <property type="match status" value="1"/>
</dbReference>
<dbReference type="GO" id="GO:0000287">
    <property type="term" value="F:magnesium ion binding"/>
    <property type="evidence" value="ECO:0007669"/>
    <property type="project" value="UniProtKB-UniRule"/>
</dbReference>
<dbReference type="PANTHER" id="PTHR11076">
    <property type="entry name" value="DNA REPAIR POLYMERASE UMUC / TRANSFERASE FAMILY MEMBER"/>
    <property type="match status" value="1"/>
</dbReference>
<dbReference type="PANTHER" id="PTHR11076:SF33">
    <property type="entry name" value="DNA POLYMERASE KAPPA"/>
    <property type="match status" value="1"/>
</dbReference>
<dbReference type="InterPro" id="IPR022880">
    <property type="entry name" value="DNApol_IV"/>
</dbReference>
<reference evidence="7 9" key="2">
    <citation type="submission" date="2018-03" db="EMBL/GenBank/DDBJ databases">
        <title>Genomic Encyclopedia of Archaeal and Bacterial Type Strains, Phase II (KMG-II): from individual species to whole genera.</title>
        <authorList>
            <person name="Goeker M."/>
        </authorList>
    </citation>
    <scope>NUCLEOTIDE SEQUENCE [LARGE SCALE GENOMIC DNA]</scope>
    <source>
        <strain evidence="7 9">DSM 22727</strain>
    </source>
</reference>
<dbReference type="CDD" id="cd03586">
    <property type="entry name" value="PolY_Pol_IV_kappa"/>
    <property type="match status" value="1"/>
</dbReference>
<dbReference type="Proteomes" id="UP000239997">
    <property type="component" value="Unassembled WGS sequence"/>
</dbReference>
<proteinExistence type="inferred from homology"/>
<keyword evidence="4" id="KW-0460">Magnesium</keyword>
<keyword evidence="4" id="KW-0479">Metal-binding</keyword>
<dbReference type="Pfam" id="PF11799">
    <property type="entry name" value="IMS_C"/>
    <property type="match status" value="1"/>
</dbReference>
<keyword evidence="4" id="KW-0808">Transferase</keyword>
<dbReference type="SUPFAM" id="SSF100879">
    <property type="entry name" value="Lesion bypass DNA polymerase (Y-family), little finger domain"/>
    <property type="match status" value="1"/>
</dbReference>
<gene>
    <name evidence="4" type="primary">dinB</name>
    <name evidence="6" type="ORF">IL45_11065</name>
    <name evidence="7" type="ORF">LY02_00738</name>
</gene>
<dbReference type="InterPro" id="IPR036775">
    <property type="entry name" value="DNA_pol_Y-fam_lit_finger_sf"/>
</dbReference>
<dbReference type="EC" id="2.7.7.7" evidence="4"/>
<organism evidence="6 8">
    <name type="scientific">Nonlabens ulvanivorans</name>
    <name type="common">Persicivirga ulvanivorans</name>
    <dbReference type="NCBI Taxonomy" id="906888"/>
    <lineage>
        <taxon>Bacteria</taxon>
        <taxon>Pseudomonadati</taxon>
        <taxon>Bacteroidota</taxon>
        <taxon>Flavobacteriia</taxon>
        <taxon>Flavobacteriales</taxon>
        <taxon>Flavobacteriaceae</taxon>
        <taxon>Nonlabens</taxon>
    </lineage>
</organism>
<feature type="domain" description="UmuC" evidence="5">
    <location>
        <begin position="6"/>
        <end position="185"/>
    </location>
</feature>
<dbReference type="SUPFAM" id="SSF56672">
    <property type="entry name" value="DNA/RNA polymerases"/>
    <property type="match status" value="1"/>
</dbReference>
<feature type="site" description="Substrate discrimination" evidence="4">
    <location>
        <position position="15"/>
    </location>
</feature>
<dbReference type="InterPro" id="IPR001126">
    <property type="entry name" value="UmuC"/>
</dbReference>
<keyword evidence="4" id="KW-0963">Cytoplasm</keyword>
<keyword evidence="4" id="KW-0548">Nucleotidyltransferase</keyword>
<feature type="binding site" evidence="4">
    <location>
        <position position="10"/>
    </location>
    <ligand>
        <name>Mg(2+)</name>
        <dbReference type="ChEBI" id="CHEBI:18420"/>
    </ligand>
</feature>
<dbReference type="Pfam" id="PF00817">
    <property type="entry name" value="IMS"/>
    <property type="match status" value="1"/>
</dbReference>
<dbReference type="Proteomes" id="UP000028531">
    <property type="component" value="Unassembled WGS sequence"/>
</dbReference>
<dbReference type="GO" id="GO:0042276">
    <property type="term" value="P:error-prone translesion synthesis"/>
    <property type="evidence" value="ECO:0007669"/>
    <property type="project" value="TreeGrafter"/>
</dbReference>
<comment type="subcellular location">
    <subcellularLocation>
        <location evidence="4">Cytoplasm</location>
    </subcellularLocation>
</comment>
<evidence type="ECO:0000313" key="7">
    <source>
        <dbReference type="EMBL" id="PRX15519.1"/>
    </source>
</evidence>
<name>A0A084JUP2_NONUL</name>
<comment type="caution">
    <text evidence="6">The sequence shown here is derived from an EMBL/GenBank/DDBJ whole genome shotgun (WGS) entry which is preliminary data.</text>
</comment>
<dbReference type="OrthoDB" id="9808813at2"/>
<dbReference type="InterPro" id="IPR050116">
    <property type="entry name" value="DNA_polymerase-Y"/>
</dbReference>
<evidence type="ECO:0000259" key="5">
    <source>
        <dbReference type="PROSITE" id="PS50173"/>
    </source>
</evidence>
<dbReference type="PROSITE" id="PS50173">
    <property type="entry name" value="UMUC"/>
    <property type="match status" value="1"/>
</dbReference>
<keyword evidence="4" id="KW-0235">DNA replication</keyword>
<evidence type="ECO:0000313" key="8">
    <source>
        <dbReference type="Proteomes" id="UP000028531"/>
    </source>
</evidence>
<keyword evidence="3 4" id="KW-0239">DNA-directed DNA polymerase</keyword>
<sequence>MSDKQILHLDLDTFYVSVERKMDARLTNRPILVGGTSDRGVVAACSYETRGYGVHSGMSMKLAKQLCPEAVVIRGNAGIYSKHSDEVTEIIKQETPLFEKSSIDEFYADLSGTDRFYGCYKLATAIRKKIIDETGLPISFGLSTNKVVSKIATGEAKPNSQLMISEGTEKLFIAPLSIKKIPQVGDKTYQTLRHLGIKRIHTIQEMPEEMMINVLGKNGGLIWRRAQGIDNRPVVAFNERKSISTERTFDRDTIDIKKLKSILIAMTENLAFQLRRGDKLTGCINVKIKYSDFNTYTKQMRIPYCSADHILIPHIIEIFEKLYNRRLLIRLIGIKFSHIVNGHYQINLFDDNETSMNLYKALDKIREKYGDRTVMRAAGMESRTIGRMLNPFNGLPPVVLAHRKQ</sequence>
<evidence type="ECO:0000313" key="6">
    <source>
        <dbReference type="EMBL" id="KEZ92676.1"/>
    </source>
</evidence>
<dbReference type="Gene3D" id="1.10.150.20">
    <property type="entry name" value="5' to 3' exonuclease, C-terminal subdomain"/>
    <property type="match status" value="1"/>
</dbReference>
<comment type="subunit">
    <text evidence="4">Monomer.</text>
</comment>
<dbReference type="EMBL" id="PVNA01000001">
    <property type="protein sequence ID" value="PRX15519.1"/>
    <property type="molecule type" value="Genomic_DNA"/>
</dbReference>
<evidence type="ECO:0000256" key="4">
    <source>
        <dbReference type="HAMAP-Rule" id="MF_01113"/>
    </source>
</evidence>
<keyword evidence="4" id="KW-0227">DNA damage</keyword>
<reference evidence="6 8" key="1">
    <citation type="submission" date="2014-07" db="EMBL/GenBank/DDBJ databases">
        <title>Draft genome sequence of Nonlabens ulvanivorans, an ulvan degrading bacterium.</title>
        <authorList>
            <person name="Kopel M."/>
            <person name="Helbert W."/>
            <person name="Henrissat B."/>
            <person name="Doniger T."/>
            <person name="Banin E."/>
        </authorList>
    </citation>
    <scope>NUCLEOTIDE SEQUENCE [LARGE SCALE GENOMIC DNA]</scope>
    <source>
        <strain evidence="6 8">PLR</strain>
    </source>
</reference>
<keyword evidence="4" id="KW-0234">DNA repair</keyword>
<feature type="binding site" evidence="4">
    <location>
        <position position="104"/>
    </location>
    <ligand>
        <name>Mg(2+)</name>
        <dbReference type="ChEBI" id="CHEBI:18420"/>
    </ligand>
</feature>
<evidence type="ECO:0000256" key="2">
    <source>
        <dbReference type="ARBA" id="ARBA00022457"/>
    </source>
</evidence>
<dbReference type="GO" id="GO:0003887">
    <property type="term" value="F:DNA-directed DNA polymerase activity"/>
    <property type="evidence" value="ECO:0007669"/>
    <property type="project" value="UniProtKB-UniRule"/>
</dbReference>
<dbReference type="InterPro" id="IPR043128">
    <property type="entry name" value="Rev_trsase/Diguanyl_cyclase"/>
</dbReference>
<comment type="cofactor">
    <cofactor evidence="4">
        <name>Mg(2+)</name>
        <dbReference type="ChEBI" id="CHEBI:18420"/>
    </cofactor>
    <text evidence="4">Binds 2 magnesium ions per subunit.</text>
</comment>